<organism>
    <name type="scientific">Serpula lacrymans var. lacrymans (strain S7.9)</name>
    <name type="common">Dry rot fungus</name>
    <dbReference type="NCBI Taxonomy" id="578457"/>
    <lineage>
        <taxon>Eukaryota</taxon>
        <taxon>Fungi</taxon>
        <taxon>Dikarya</taxon>
        <taxon>Basidiomycota</taxon>
        <taxon>Agaricomycotina</taxon>
        <taxon>Agaricomycetes</taxon>
        <taxon>Agaricomycetidae</taxon>
        <taxon>Boletales</taxon>
        <taxon>Coniophorineae</taxon>
        <taxon>Serpulaceae</taxon>
        <taxon>Serpula</taxon>
    </lineage>
</organism>
<accession>F8NQ68</accession>
<dbReference type="HOGENOM" id="CLU_1866352_0_0_1"/>
<protein>
    <submittedName>
        <fullName evidence="2">Uncharacterized protein</fullName>
    </submittedName>
</protein>
<dbReference type="EMBL" id="GL945432">
    <property type="protein sequence ID" value="EGO27020.1"/>
    <property type="molecule type" value="Genomic_DNA"/>
</dbReference>
<gene>
    <name evidence="2" type="ORF">SERLADRAFT_407598</name>
</gene>
<keyword evidence="1" id="KW-0812">Transmembrane</keyword>
<reference evidence="2" key="1">
    <citation type="submission" date="2011-04" db="EMBL/GenBank/DDBJ databases">
        <title>Evolution of plant cell wall degrading machinery underlies the functional diversity of forest fungi.</title>
        <authorList>
            <consortium name="US DOE Joint Genome Institute (JGI-PGF)"/>
            <person name="Eastwood D.C."/>
            <person name="Floudas D."/>
            <person name="Binder M."/>
            <person name="Majcherczyk A."/>
            <person name="Schneider P."/>
            <person name="Aerts A."/>
            <person name="Asiegbu F.O."/>
            <person name="Baker S.E."/>
            <person name="Barry K."/>
            <person name="Bendiksby M."/>
            <person name="Blumentritt M."/>
            <person name="Coutinho P.M."/>
            <person name="Cullen D."/>
            <person name="Cullen D."/>
            <person name="Gathman A."/>
            <person name="Goodell B."/>
            <person name="Henrissat B."/>
            <person name="Ihrmark K."/>
            <person name="Kauserud H."/>
            <person name="Kohler A."/>
            <person name="LaButti K."/>
            <person name="Lapidus A."/>
            <person name="Lavin J.L."/>
            <person name="Lee Y.-H."/>
            <person name="Lindquist E."/>
            <person name="Lilly W."/>
            <person name="Lucas S."/>
            <person name="Morin E."/>
            <person name="Murat C."/>
            <person name="Oguiza J.A."/>
            <person name="Park J."/>
            <person name="Pisabarro A.G."/>
            <person name="Riley R."/>
            <person name="Rosling A."/>
            <person name="Salamov A."/>
            <person name="Schmidt O."/>
            <person name="Schmutz J."/>
            <person name="Skrede I."/>
            <person name="Stenlid J."/>
            <person name="Wiebenga A."/>
            <person name="Xie X."/>
            <person name="Kues U."/>
            <person name="Hibbett D.S."/>
            <person name="Hoffmeister D."/>
            <person name="Hogberg N."/>
            <person name="Martin F."/>
            <person name="Grigoriev I.V."/>
            <person name="Watkinson S.C."/>
        </authorList>
    </citation>
    <scope>NUCLEOTIDE SEQUENCE</scope>
    <source>
        <strain evidence="2">S7.9</strain>
    </source>
</reference>
<dbReference type="RefSeq" id="XP_007317193.1">
    <property type="nucleotide sequence ID" value="XM_007317131.1"/>
</dbReference>
<dbReference type="AlphaFoldDB" id="F8NQ68"/>
<name>F8NQ68_SERL9</name>
<sequence length="137" mass="14633">MYTQQLLLIANVNPNLSYGFVLGITVGLAMSVYLPRKLSPAQEQLEALKRMSKSLAAATEVDASCSTIGLGNPLQRGSSSLTDFTFYTTIYTNEAHAAIQTLLHGANYIGGIYPGWLFFSRCGAVASSSLGASFGVW</sequence>
<keyword evidence="1" id="KW-1133">Transmembrane helix</keyword>
<keyword evidence="1" id="KW-0472">Membrane</keyword>
<dbReference type="KEGG" id="sla:SERLADRAFT_407598"/>
<dbReference type="Proteomes" id="UP000008064">
    <property type="component" value="Unassembled WGS sequence"/>
</dbReference>
<feature type="transmembrane region" description="Helical" evidence="1">
    <location>
        <begin position="16"/>
        <end position="34"/>
    </location>
</feature>
<evidence type="ECO:0000313" key="2">
    <source>
        <dbReference type="EMBL" id="EGO27020.1"/>
    </source>
</evidence>
<dbReference type="GeneID" id="18812723"/>
<proteinExistence type="predicted"/>
<evidence type="ECO:0000256" key="1">
    <source>
        <dbReference type="SAM" id="Phobius"/>
    </source>
</evidence>